<organism evidence="2 3">
    <name type="scientific">Saccharothrix texasensis</name>
    <dbReference type="NCBI Taxonomy" id="103734"/>
    <lineage>
        <taxon>Bacteria</taxon>
        <taxon>Bacillati</taxon>
        <taxon>Actinomycetota</taxon>
        <taxon>Actinomycetes</taxon>
        <taxon>Pseudonocardiales</taxon>
        <taxon>Pseudonocardiaceae</taxon>
        <taxon>Saccharothrix</taxon>
    </lineage>
</organism>
<dbReference type="OrthoDB" id="3819922at2"/>
<evidence type="ECO:0000313" key="2">
    <source>
        <dbReference type="EMBL" id="ROP34891.1"/>
    </source>
</evidence>
<evidence type="ECO:0000256" key="1">
    <source>
        <dbReference type="SAM" id="MobiDB-lite"/>
    </source>
</evidence>
<dbReference type="EMBL" id="RJKM01000001">
    <property type="protein sequence ID" value="ROP34891.1"/>
    <property type="molecule type" value="Genomic_DNA"/>
</dbReference>
<evidence type="ECO:0000313" key="3">
    <source>
        <dbReference type="Proteomes" id="UP000268727"/>
    </source>
</evidence>
<name>A0A3N1GX48_9PSEU</name>
<feature type="compositionally biased region" description="Pro residues" evidence="1">
    <location>
        <begin position="1"/>
        <end position="10"/>
    </location>
</feature>
<dbReference type="AlphaFoldDB" id="A0A3N1GX48"/>
<protein>
    <submittedName>
        <fullName evidence="2">Uncharacterized protein</fullName>
    </submittedName>
</protein>
<feature type="region of interest" description="Disordered" evidence="1">
    <location>
        <begin position="1"/>
        <end position="38"/>
    </location>
</feature>
<proteinExistence type="predicted"/>
<dbReference type="RefSeq" id="WP_148088637.1">
    <property type="nucleotide sequence ID" value="NZ_RJKM01000001.1"/>
</dbReference>
<sequence length="95" mass="9999">MSPVADPPAHPSAEGLLTDLDGTTRGGAAASSREAERLGDVVVRPEHVVPGWVRAVEDRGARPSGVDEPHLVVDFAAEPPEVGVRRVLDRFGSPE</sequence>
<keyword evidence="3" id="KW-1185">Reference proteome</keyword>
<dbReference type="Proteomes" id="UP000268727">
    <property type="component" value="Unassembled WGS sequence"/>
</dbReference>
<reference evidence="2 3" key="1">
    <citation type="submission" date="2018-11" db="EMBL/GenBank/DDBJ databases">
        <title>Sequencing the genomes of 1000 actinobacteria strains.</title>
        <authorList>
            <person name="Klenk H.-P."/>
        </authorList>
    </citation>
    <scope>NUCLEOTIDE SEQUENCE [LARGE SCALE GENOMIC DNA]</scope>
    <source>
        <strain evidence="2 3">DSM 44231</strain>
    </source>
</reference>
<comment type="caution">
    <text evidence="2">The sequence shown here is derived from an EMBL/GenBank/DDBJ whole genome shotgun (WGS) entry which is preliminary data.</text>
</comment>
<accession>A0A3N1GX48</accession>
<gene>
    <name evidence="2" type="ORF">EDD40_0096</name>
</gene>